<dbReference type="EMBL" id="FWYB01000006">
    <property type="protein sequence ID" value="SMC94672.1"/>
    <property type="molecule type" value="Genomic_DNA"/>
</dbReference>
<evidence type="ECO:0000256" key="10">
    <source>
        <dbReference type="ARBA" id="ARBA00022723"/>
    </source>
</evidence>
<evidence type="ECO:0000256" key="6">
    <source>
        <dbReference type="ARBA" id="ARBA00014637"/>
    </source>
</evidence>
<keyword evidence="12" id="KW-0521">NADP</keyword>
<accession>A0A1W2DC12</accession>
<dbReference type="InterPro" id="IPR017927">
    <property type="entry name" value="FAD-bd_FR_type"/>
</dbReference>
<dbReference type="PANTHER" id="PTHR43396:SF3">
    <property type="entry name" value="FLAVOHEMOPROTEIN"/>
    <property type="match status" value="1"/>
</dbReference>
<dbReference type="FunFam" id="2.40.30.10:FF:000034">
    <property type="entry name" value="Flavohemoprotein"/>
    <property type="match status" value="1"/>
</dbReference>
<evidence type="ECO:0000259" key="22">
    <source>
        <dbReference type="PROSITE" id="PS01033"/>
    </source>
</evidence>
<dbReference type="PRINTS" id="PR00371">
    <property type="entry name" value="FPNCR"/>
</dbReference>
<dbReference type="STRING" id="475255.SAMN04488101_106115"/>
<keyword evidence="11" id="KW-0274">FAD</keyword>
<dbReference type="Pfam" id="PF00175">
    <property type="entry name" value="NAD_binding_1"/>
    <property type="match status" value="1"/>
</dbReference>
<dbReference type="InterPro" id="IPR017938">
    <property type="entry name" value="Riboflavin_synthase-like_b-brl"/>
</dbReference>
<keyword evidence="10" id="KW-0479">Metal-binding</keyword>
<keyword evidence="15" id="KW-0520">NAD</keyword>
<dbReference type="GO" id="GO:0046210">
    <property type="term" value="P:nitric oxide catabolic process"/>
    <property type="evidence" value="ECO:0007669"/>
    <property type="project" value="TreeGrafter"/>
</dbReference>
<evidence type="ECO:0000313" key="24">
    <source>
        <dbReference type="EMBL" id="SMC94672.1"/>
    </source>
</evidence>
<evidence type="ECO:0000313" key="25">
    <source>
        <dbReference type="Proteomes" id="UP000192678"/>
    </source>
</evidence>
<dbReference type="InterPro" id="IPR009050">
    <property type="entry name" value="Globin-like_sf"/>
</dbReference>
<evidence type="ECO:0000256" key="16">
    <source>
        <dbReference type="ARBA" id="ARBA00030024"/>
    </source>
</evidence>
<evidence type="ECO:0000256" key="8">
    <source>
        <dbReference type="ARBA" id="ARBA00022621"/>
    </source>
</evidence>
<dbReference type="InterPro" id="IPR012292">
    <property type="entry name" value="Globin/Proto"/>
</dbReference>
<dbReference type="GO" id="GO:0071949">
    <property type="term" value="F:FAD binding"/>
    <property type="evidence" value="ECO:0007669"/>
    <property type="project" value="TreeGrafter"/>
</dbReference>
<dbReference type="AlphaFoldDB" id="A0A1W2DC12"/>
<dbReference type="GO" id="GO:0020037">
    <property type="term" value="F:heme binding"/>
    <property type="evidence" value="ECO:0007669"/>
    <property type="project" value="InterPro"/>
</dbReference>
<dbReference type="Gene3D" id="1.10.490.10">
    <property type="entry name" value="Globins"/>
    <property type="match status" value="1"/>
</dbReference>
<dbReference type="GO" id="GO:0008941">
    <property type="term" value="F:nitric oxide dioxygenase NAD(P)H activity"/>
    <property type="evidence" value="ECO:0007669"/>
    <property type="project" value="UniProtKB-EC"/>
</dbReference>
<dbReference type="Gene3D" id="3.40.50.80">
    <property type="entry name" value="Nucleotide-binding domain of ferredoxin-NADP reductase (FNR) module"/>
    <property type="match status" value="1"/>
</dbReference>
<dbReference type="InterPro" id="IPR039261">
    <property type="entry name" value="FNR_nucleotide-bd"/>
</dbReference>
<evidence type="ECO:0000256" key="12">
    <source>
        <dbReference type="ARBA" id="ARBA00022857"/>
    </source>
</evidence>
<feature type="domain" description="Globin" evidence="22">
    <location>
        <begin position="1"/>
        <end position="137"/>
    </location>
</feature>
<evidence type="ECO:0000256" key="14">
    <source>
        <dbReference type="ARBA" id="ARBA00023004"/>
    </source>
</evidence>
<dbReference type="InterPro" id="IPR001433">
    <property type="entry name" value="OxRdtase_FAD/NAD-bd"/>
</dbReference>
<dbReference type="PROSITE" id="PS01033">
    <property type="entry name" value="GLOBIN"/>
    <property type="match status" value="1"/>
</dbReference>
<evidence type="ECO:0000256" key="7">
    <source>
        <dbReference type="ARBA" id="ARBA00022617"/>
    </source>
</evidence>
<comment type="cofactor">
    <cofactor evidence="2">
        <name>FAD</name>
        <dbReference type="ChEBI" id="CHEBI:57692"/>
    </cofactor>
</comment>
<dbReference type="GO" id="GO:0071500">
    <property type="term" value="P:cellular response to nitrosative stress"/>
    <property type="evidence" value="ECO:0007669"/>
    <property type="project" value="TreeGrafter"/>
</dbReference>
<evidence type="ECO:0000256" key="15">
    <source>
        <dbReference type="ARBA" id="ARBA00023027"/>
    </source>
</evidence>
<comment type="cofactor">
    <cofactor evidence="1">
        <name>heme b</name>
        <dbReference type="ChEBI" id="CHEBI:60344"/>
    </cofactor>
</comment>
<dbReference type="SUPFAM" id="SSF63380">
    <property type="entry name" value="Riboflavin synthase domain-like"/>
    <property type="match status" value="1"/>
</dbReference>
<evidence type="ECO:0000256" key="3">
    <source>
        <dbReference type="ARBA" id="ARBA00006401"/>
    </source>
</evidence>
<dbReference type="SUPFAM" id="SSF52343">
    <property type="entry name" value="Ferredoxin reductase-like, C-terminal NADP-linked domain"/>
    <property type="match status" value="1"/>
</dbReference>
<dbReference type="RefSeq" id="WP_084289721.1">
    <property type="nucleotide sequence ID" value="NZ_FWYB01000006.1"/>
</dbReference>
<evidence type="ECO:0000256" key="2">
    <source>
        <dbReference type="ARBA" id="ARBA00001974"/>
    </source>
</evidence>
<proteinExistence type="inferred from homology"/>
<keyword evidence="8 21" id="KW-0561">Oxygen transport</keyword>
<keyword evidence="24" id="KW-0223">Dioxygenase</keyword>
<evidence type="ECO:0000259" key="23">
    <source>
        <dbReference type="PROSITE" id="PS51384"/>
    </source>
</evidence>
<reference evidence="24 25" key="1">
    <citation type="submission" date="2017-04" db="EMBL/GenBank/DDBJ databases">
        <authorList>
            <person name="Afonso C.L."/>
            <person name="Miller P.J."/>
            <person name="Scott M.A."/>
            <person name="Spackman E."/>
            <person name="Goraichik I."/>
            <person name="Dimitrov K.M."/>
            <person name="Suarez D.L."/>
            <person name="Swayne D.E."/>
        </authorList>
    </citation>
    <scope>NUCLEOTIDE SEQUENCE [LARGE SCALE GENOMIC DNA]</scope>
    <source>
        <strain evidence="24 25">DSM 19625</strain>
    </source>
</reference>
<keyword evidence="21" id="KW-0813">Transport</keyword>
<dbReference type="FunFam" id="3.40.50.80:FF:000010">
    <property type="entry name" value="Flavohemoprotein"/>
    <property type="match status" value="1"/>
</dbReference>
<evidence type="ECO:0000256" key="20">
    <source>
        <dbReference type="ARBA" id="ARBA00049433"/>
    </source>
</evidence>
<comment type="catalytic activity">
    <reaction evidence="19">
        <text>2 nitric oxide + NADH + 2 O2 = 2 nitrate + NAD(+) + H(+)</text>
        <dbReference type="Rhea" id="RHEA:19469"/>
        <dbReference type="ChEBI" id="CHEBI:15378"/>
        <dbReference type="ChEBI" id="CHEBI:15379"/>
        <dbReference type="ChEBI" id="CHEBI:16480"/>
        <dbReference type="ChEBI" id="CHEBI:17632"/>
        <dbReference type="ChEBI" id="CHEBI:57540"/>
        <dbReference type="ChEBI" id="CHEBI:57945"/>
        <dbReference type="EC" id="1.14.12.17"/>
    </reaction>
</comment>
<dbReference type="FunFam" id="1.10.490.10:FF:000003">
    <property type="entry name" value="Flavohemoprotein"/>
    <property type="match status" value="1"/>
</dbReference>
<dbReference type="GO" id="GO:0046872">
    <property type="term" value="F:metal ion binding"/>
    <property type="evidence" value="ECO:0007669"/>
    <property type="project" value="UniProtKB-KW"/>
</dbReference>
<keyword evidence="9" id="KW-0285">Flavoprotein</keyword>
<gene>
    <name evidence="24" type="ORF">SAMN04488101_106115</name>
</gene>
<comment type="catalytic activity">
    <reaction evidence="20">
        <text>2 nitric oxide + NADPH + 2 O2 = 2 nitrate + NADP(+) + H(+)</text>
        <dbReference type="Rhea" id="RHEA:19465"/>
        <dbReference type="ChEBI" id="CHEBI:15378"/>
        <dbReference type="ChEBI" id="CHEBI:15379"/>
        <dbReference type="ChEBI" id="CHEBI:16480"/>
        <dbReference type="ChEBI" id="CHEBI:17632"/>
        <dbReference type="ChEBI" id="CHEBI:57783"/>
        <dbReference type="ChEBI" id="CHEBI:58349"/>
        <dbReference type="EC" id="1.14.12.17"/>
    </reaction>
</comment>
<keyword evidence="14" id="KW-0408">Iron</keyword>
<evidence type="ECO:0000256" key="5">
    <source>
        <dbReference type="ARBA" id="ARBA00012229"/>
    </source>
</evidence>
<dbReference type="PRINTS" id="PR00406">
    <property type="entry name" value="CYTB5RDTASE"/>
</dbReference>
<protein>
    <recommendedName>
        <fullName evidence="6">Flavohemoprotein</fullName>
        <ecNumber evidence="5">1.14.12.17</ecNumber>
    </recommendedName>
    <alternativeName>
        <fullName evidence="17">Flavohemoglobin</fullName>
    </alternativeName>
    <alternativeName>
        <fullName evidence="16">Hemoglobin-like protein</fullName>
    </alternativeName>
    <alternativeName>
        <fullName evidence="18">Nitric oxide dioxygenase</fullName>
    </alternativeName>
</protein>
<keyword evidence="13" id="KW-0560">Oxidoreductase</keyword>
<dbReference type="InterPro" id="IPR000971">
    <property type="entry name" value="Globin"/>
</dbReference>
<evidence type="ECO:0000256" key="21">
    <source>
        <dbReference type="RuleBase" id="RU000356"/>
    </source>
</evidence>
<dbReference type="InterPro" id="IPR001709">
    <property type="entry name" value="Flavoprot_Pyr_Nucl_cyt_Rdtase"/>
</dbReference>
<dbReference type="PROSITE" id="PS51384">
    <property type="entry name" value="FAD_FR"/>
    <property type="match status" value="1"/>
</dbReference>
<organism evidence="24 25">
    <name type="scientific">Pedobacter nyackensis</name>
    <dbReference type="NCBI Taxonomy" id="475255"/>
    <lineage>
        <taxon>Bacteria</taxon>
        <taxon>Pseudomonadati</taxon>
        <taxon>Bacteroidota</taxon>
        <taxon>Sphingobacteriia</taxon>
        <taxon>Sphingobacteriales</taxon>
        <taxon>Sphingobacteriaceae</taxon>
        <taxon>Pedobacter</taxon>
    </lineage>
</organism>
<dbReference type="GO" id="GO:0005344">
    <property type="term" value="F:oxygen carrier activity"/>
    <property type="evidence" value="ECO:0007669"/>
    <property type="project" value="UniProtKB-KW"/>
</dbReference>
<dbReference type="Gene3D" id="2.40.30.10">
    <property type="entry name" value="Translation factors"/>
    <property type="match status" value="1"/>
</dbReference>
<dbReference type="CDD" id="cd14779">
    <property type="entry name" value="FHP_Ae-globin-like"/>
    <property type="match status" value="1"/>
</dbReference>
<name>A0A1W2DC12_9SPHI</name>
<comment type="similarity">
    <text evidence="4">Belongs to the globin family. Two-domain flavohemoproteins subfamily.</text>
</comment>
<evidence type="ECO:0000256" key="19">
    <source>
        <dbReference type="ARBA" id="ARBA00048649"/>
    </source>
</evidence>
<evidence type="ECO:0000256" key="9">
    <source>
        <dbReference type="ARBA" id="ARBA00022630"/>
    </source>
</evidence>
<dbReference type="PANTHER" id="PTHR43396">
    <property type="entry name" value="FLAVOHEMOPROTEIN"/>
    <property type="match status" value="1"/>
</dbReference>
<evidence type="ECO:0000256" key="4">
    <source>
        <dbReference type="ARBA" id="ARBA00008414"/>
    </source>
</evidence>
<sequence>MNIEQKQLISATVPVLKENGVLLTKHFYNRMFTHNPELKNMFNMGNQESGKQQTALALAVLAYAENIANPGVLMPVVDRIGHKHVSLDIRPEHYQIVGRHLIASIQEVLGAAATADIIDAWTVAYQQLAELMSGHETKLYQQKAAQQDGWTGWRPFFVGKKIEESAEITSFYLHPADGGKVMPHIPGQYISIRVFLPELSLYQSRQYSVSSTPTHEYYRISVKKEKGVELDTDGKISNYLHDFILEGNKVDLTAPAGNFTLAADLDAPVVLISGGVGLTPMMSMLQNLVAKDYNHPITWLHGCRNRNVHAFKAELDEITKANQNVTQHVFYDLPTASDKQEGVMEGFLDINKIASLPQFPGTRYYVCGPSAFIQKQYNDLIAKGIEKESILFEEFGPALLQLN</sequence>
<evidence type="ECO:0000256" key="13">
    <source>
        <dbReference type="ARBA" id="ARBA00023002"/>
    </source>
</evidence>
<keyword evidence="7 21" id="KW-0349">Heme</keyword>
<comment type="similarity">
    <text evidence="3">In the C-terminal section; belongs to the flavoprotein pyridine nucleotide cytochrome reductase family.</text>
</comment>
<dbReference type="OrthoDB" id="9801223at2"/>
<dbReference type="NCBIfam" id="NF009805">
    <property type="entry name" value="PRK13289.1"/>
    <property type="match status" value="1"/>
</dbReference>
<keyword evidence="25" id="KW-1185">Reference proteome</keyword>
<feature type="domain" description="FAD-binding FR-type" evidence="23">
    <location>
        <begin position="151"/>
        <end position="262"/>
    </location>
</feature>
<evidence type="ECO:0000256" key="17">
    <source>
        <dbReference type="ARBA" id="ARBA00030929"/>
    </source>
</evidence>
<dbReference type="GO" id="GO:0019825">
    <property type="term" value="F:oxygen binding"/>
    <property type="evidence" value="ECO:0007669"/>
    <property type="project" value="InterPro"/>
</dbReference>
<dbReference type="Pfam" id="PF00042">
    <property type="entry name" value="Globin"/>
    <property type="match status" value="1"/>
</dbReference>
<evidence type="ECO:0000256" key="18">
    <source>
        <dbReference type="ARBA" id="ARBA00033187"/>
    </source>
</evidence>
<dbReference type="CDD" id="cd06184">
    <property type="entry name" value="flavohem_like_fad_nad_binding"/>
    <property type="match status" value="1"/>
</dbReference>
<dbReference type="Proteomes" id="UP000192678">
    <property type="component" value="Unassembled WGS sequence"/>
</dbReference>
<evidence type="ECO:0000256" key="11">
    <source>
        <dbReference type="ARBA" id="ARBA00022827"/>
    </source>
</evidence>
<dbReference type="SUPFAM" id="SSF46458">
    <property type="entry name" value="Globin-like"/>
    <property type="match status" value="1"/>
</dbReference>
<dbReference type="EC" id="1.14.12.17" evidence="5"/>
<evidence type="ECO:0000256" key="1">
    <source>
        <dbReference type="ARBA" id="ARBA00001970"/>
    </source>
</evidence>